<dbReference type="InterPro" id="IPR000299">
    <property type="entry name" value="FERM_domain"/>
</dbReference>
<protein>
    <recommendedName>
        <fullName evidence="1">FERM domain-containing protein</fullName>
    </recommendedName>
</protein>
<name>A0A820CCK1_9BILA</name>
<dbReference type="Pfam" id="PF16511">
    <property type="entry name" value="FERM_f0"/>
    <property type="match status" value="1"/>
</dbReference>
<dbReference type="GO" id="GO:0005737">
    <property type="term" value="C:cytoplasm"/>
    <property type="evidence" value="ECO:0007669"/>
    <property type="project" value="TreeGrafter"/>
</dbReference>
<dbReference type="GO" id="GO:0098609">
    <property type="term" value="P:cell-cell adhesion"/>
    <property type="evidence" value="ECO:0007669"/>
    <property type="project" value="TreeGrafter"/>
</dbReference>
<dbReference type="GO" id="GO:0030036">
    <property type="term" value="P:actin cytoskeleton organization"/>
    <property type="evidence" value="ECO:0007669"/>
    <property type="project" value="TreeGrafter"/>
</dbReference>
<sequence>MALYKEITKERYVCERTSQNNEQQQQHQRTHIDSSMMVASNGSSVINGNVIGGHMITLNIHVPHDNIIQPMQFDVQMLVGDVCRSIQGHLPITINHDPSEFGLFVNDVQHPSRSYWLDSSRPLNYYALKTGV</sequence>
<proteinExistence type="predicted"/>
<dbReference type="Proteomes" id="UP000663873">
    <property type="component" value="Unassembled WGS sequence"/>
</dbReference>
<feature type="domain" description="FERM" evidence="1">
    <location>
        <begin position="56"/>
        <end position="132"/>
    </location>
</feature>
<reference evidence="2" key="1">
    <citation type="submission" date="2021-02" db="EMBL/GenBank/DDBJ databases">
        <authorList>
            <person name="Nowell W R."/>
        </authorList>
    </citation>
    <scope>NUCLEOTIDE SEQUENCE</scope>
</reference>
<gene>
    <name evidence="2" type="ORF">UJA718_LOCUS6798</name>
</gene>
<evidence type="ECO:0000259" key="1">
    <source>
        <dbReference type="PROSITE" id="PS50057"/>
    </source>
</evidence>
<comment type="caution">
    <text evidence="2">The sequence shown here is derived from an EMBL/GenBank/DDBJ whole genome shotgun (WGS) entry which is preliminary data.</text>
</comment>
<evidence type="ECO:0000313" key="2">
    <source>
        <dbReference type="EMBL" id="CAF4205185.1"/>
    </source>
</evidence>
<dbReference type="AlphaFoldDB" id="A0A820CCK1"/>
<dbReference type="PROSITE" id="PS50057">
    <property type="entry name" value="FERM_3"/>
    <property type="match status" value="1"/>
</dbReference>
<evidence type="ECO:0000313" key="3">
    <source>
        <dbReference type="Proteomes" id="UP000663873"/>
    </source>
</evidence>
<dbReference type="PANTHER" id="PTHR19981">
    <property type="entry name" value="TALIN"/>
    <property type="match status" value="1"/>
</dbReference>
<organism evidence="2 3">
    <name type="scientific">Rotaria socialis</name>
    <dbReference type="NCBI Taxonomy" id="392032"/>
    <lineage>
        <taxon>Eukaryota</taxon>
        <taxon>Metazoa</taxon>
        <taxon>Spiralia</taxon>
        <taxon>Gnathifera</taxon>
        <taxon>Rotifera</taxon>
        <taxon>Eurotatoria</taxon>
        <taxon>Bdelloidea</taxon>
        <taxon>Philodinida</taxon>
        <taxon>Philodinidae</taxon>
        <taxon>Rotaria</taxon>
    </lineage>
</organism>
<accession>A0A820CCK1</accession>
<dbReference type="InterPro" id="IPR032425">
    <property type="entry name" value="FERM_f0"/>
</dbReference>
<dbReference type="Gene3D" id="3.10.20.90">
    <property type="entry name" value="Phosphatidylinositol 3-kinase Catalytic Subunit, Chain A, domain 1"/>
    <property type="match status" value="1"/>
</dbReference>
<dbReference type="EMBL" id="CAJOBP010000653">
    <property type="protein sequence ID" value="CAF4205185.1"/>
    <property type="molecule type" value="Genomic_DNA"/>
</dbReference>
<dbReference type="GO" id="GO:0005178">
    <property type="term" value="F:integrin binding"/>
    <property type="evidence" value="ECO:0007669"/>
    <property type="project" value="TreeGrafter"/>
</dbReference>
<dbReference type="PANTHER" id="PTHR19981:SF1">
    <property type="entry name" value="RHEA, ISOFORM B"/>
    <property type="match status" value="1"/>
</dbReference>
<dbReference type="GO" id="GO:0005886">
    <property type="term" value="C:plasma membrane"/>
    <property type="evidence" value="ECO:0007669"/>
    <property type="project" value="TreeGrafter"/>
</dbReference>
<keyword evidence="3" id="KW-1185">Reference proteome</keyword>